<dbReference type="PANTHER" id="PTHR43668">
    <property type="entry name" value="ALLANTOINASE"/>
    <property type="match status" value="1"/>
</dbReference>
<dbReference type="RefSeq" id="WP_134113813.1">
    <property type="nucleotide sequence ID" value="NZ_SOBG01000010.1"/>
</dbReference>
<dbReference type="Pfam" id="PF01979">
    <property type="entry name" value="Amidohydro_1"/>
    <property type="match status" value="1"/>
</dbReference>
<evidence type="ECO:0000259" key="6">
    <source>
        <dbReference type="Pfam" id="PF01979"/>
    </source>
</evidence>
<dbReference type="InterPro" id="IPR050138">
    <property type="entry name" value="DHOase/Allantoinase_Hydrolase"/>
</dbReference>
<dbReference type="InterPro" id="IPR006680">
    <property type="entry name" value="Amidohydro-rel"/>
</dbReference>
<comment type="caution">
    <text evidence="7">The sequence shown here is derived from an EMBL/GenBank/DDBJ whole genome shotgun (WGS) entry which is preliminary data.</text>
</comment>
<name>A0AA46DXC8_9FUSO</name>
<protein>
    <submittedName>
        <fullName evidence="7">Dihydroorotase</fullName>
    </submittedName>
</protein>
<evidence type="ECO:0000256" key="4">
    <source>
        <dbReference type="ARBA" id="ARBA00022723"/>
    </source>
</evidence>
<dbReference type="PANTHER" id="PTHR43668:SF2">
    <property type="entry name" value="ALLANTOINASE"/>
    <property type="match status" value="1"/>
</dbReference>
<comment type="function">
    <text evidence="2">Catalyzes the reversible cyclization of carbamoyl aspartate to dihydroorotate.</text>
</comment>
<accession>A0AA46DXC8</accession>
<dbReference type="EMBL" id="SOBG01000010">
    <property type="protein sequence ID" value="TDT67400.1"/>
    <property type="molecule type" value="Genomic_DNA"/>
</dbReference>
<dbReference type="Gene3D" id="3.20.20.140">
    <property type="entry name" value="Metal-dependent hydrolases"/>
    <property type="match status" value="2"/>
</dbReference>
<dbReference type="SUPFAM" id="SSF51338">
    <property type="entry name" value="Composite domain of metallo-dependent hydrolases"/>
    <property type="match status" value="1"/>
</dbReference>
<gene>
    <name evidence="7" type="ORF">EV215_1954</name>
</gene>
<proteinExistence type="inferred from homology"/>
<dbReference type="GO" id="GO:0006145">
    <property type="term" value="P:purine nucleobase catabolic process"/>
    <property type="evidence" value="ECO:0007669"/>
    <property type="project" value="TreeGrafter"/>
</dbReference>
<dbReference type="InterPro" id="IPR011059">
    <property type="entry name" value="Metal-dep_hydrolase_composite"/>
</dbReference>
<comment type="cofactor">
    <cofactor evidence="1">
        <name>Zn(2+)</name>
        <dbReference type="ChEBI" id="CHEBI:29105"/>
    </cofactor>
</comment>
<reference evidence="7 8" key="1">
    <citation type="submission" date="2019-03" db="EMBL/GenBank/DDBJ databases">
        <title>Genomic Encyclopedia of Type Strains, Phase IV (KMG-IV): sequencing the most valuable type-strain genomes for metagenomic binning, comparative biology and taxonomic classification.</title>
        <authorList>
            <person name="Goeker M."/>
        </authorList>
    </citation>
    <scope>NUCLEOTIDE SEQUENCE [LARGE SCALE GENOMIC DNA]</scope>
    <source>
        <strain evidence="7 8">DSM 100055</strain>
    </source>
</reference>
<dbReference type="SUPFAM" id="SSF51556">
    <property type="entry name" value="Metallo-dependent hydrolases"/>
    <property type="match status" value="1"/>
</dbReference>
<evidence type="ECO:0000256" key="1">
    <source>
        <dbReference type="ARBA" id="ARBA00001947"/>
    </source>
</evidence>
<evidence type="ECO:0000313" key="7">
    <source>
        <dbReference type="EMBL" id="TDT67400.1"/>
    </source>
</evidence>
<dbReference type="PROSITE" id="PS00483">
    <property type="entry name" value="DIHYDROOROTASE_2"/>
    <property type="match status" value="1"/>
</dbReference>
<dbReference type="AlphaFoldDB" id="A0AA46DXC8"/>
<keyword evidence="8" id="KW-1185">Reference proteome</keyword>
<dbReference type="Proteomes" id="UP000294678">
    <property type="component" value="Unassembled WGS sequence"/>
</dbReference>
<dbReference type="InterPro" id="IPR032466">
    <property type="entry name" value="Metal_Hydrolase"/>
</dbReference>
<sequence>MLLIKNAKLIGYNNLMDILINNEKIIKIDENIYGENTKIIDAKGNYTLPGMIDVHTHMREPGFTQKEDFLTGSKACAKGGITTFIDMPNTNPATIDIESLYLKRELAKKSIVNYGFHFGGSYNDNSNEIKKAKNICSTKIFMNVSTGKMLIEDDEILDNIFKTSKKISVHAEGEMVEKAIKLAIKHDKPLYLCHISTKEELKIIKKYKKEYKNIYCEVTPHHLFLTKKNKTYINIMKPELKTDEDVKALWEAIEEGVIDTIGTDHAPHLLKEKEEKITFGIPGVETSLALLITAYKNNKISLEKIIKMYSENPAKIFDIKCRGRLEEGYFADIIIVDIKNKYTLKNENIVSKCGYTSFNGWDVYGKVITTIVNGRKIFENDEFYDNRGREVDINE</sequence>
<evidence type="ECO:0000313" key="8">
    <source>
        <dbReference type="Proteomes" id="UP000294678"/>
    </source>
</evidence>
<dbReference type="GO" id="GO:0004038">
    <property type="term" value="F:allantoinase activity"/>
    <property type="evidence" value="ECO:0007669"/>
    <property type="project" value="TreeGrafter"/>
</dbReference>
<keyword evidence="4" id="KW-0479">Metal-binding</keyword>
<comment type="similarity">
    <text evidence="3">Belongs to the metallo-dependent hydrolases superfamily. DHOase family. Class I DHOase subfamily.</text>
</comment>
<organism evidence="7 8">
    <name type="scientific">Hypnocyclicus thermotrophus</name>
    <dbReference type="NCBI Taxonomy" id="1627895"/>
    <lineage>
        <taxon>Bacteria</taxon>
        <taxon>Fusobacteriati</taxon>
        <taxon>Fusobacteriota</taxon>
        <taxon>Fusobacteriia</taxon>
        <taxon>Fusobacteriales</taxon>
        <taxon>Fusobacteriaceae</taxon>
        <taxon>Hypnocyclicus</taxon>
    </lineage>
</organism>
<feature type="domain" description="Amidohydrolase-related" evidence="6">
    <location>
        <begin position="48"/>
        <end position="375"/>
    </location>
</feature>
<evidence type="ECO:0000256" key="2">
    <source>
        <dbReference type="ARBA" id="ARBA00002368"/>
    </source>
</evidence>
<evidence type="ECO:0000256" key="5">
    <source>
        <dbReference type="ARBA" id="ARBA00022801"/>
    </source>
</evidence>
<dbReference type="InterPro" id="IPR002195">
    <property type="entry name" value="Dihydroorotase_CS"/>
</dbReference>
<dbReference type="GO" id="GO:0005737">
    <property type="term" value="C:cytoplasm"/>
    <property type="evidence" value="ECO:0007669"/>
    <property type="project" value="TreeGrafter"/>
</dbReference>
<evidence type="ECO:0000256" key="3">
    <source>
        <dbReference type="ARBA" id="ARBA00010286"/>
    </source>
</evidence>
<dbReference type="GO" id="GO:0046872">
    <property type="term" value="F:metal ion binding"/>
    <property type="evidence" value="ECO:0007669"/>
    <property type="project" value="UniProtKB-KW"/>
</dbReference>
<keyword evidence="5" id="KW-0378">Hydrolase</keyword>
<dbReference type="Gene3D" id="2.30.40.10">
    <property type="entry name" value="Urease, subunit C, domain 1"/>
    <property type="match status" value="1"/>
</dbReference>